<dbReference type="NCBIfam" id="TIGR00178">
    <property type="entry name" value="monomer_idh"/>
    <property type="match status" value="1"/>
</dbReference>
<dbReference type="InterPro" id="IPR004436">
    <property type="entry name" value="Isocitrate_DH_NADP_mono"/>
</dbReference>
<evidence type="ECO:0000256" key="2">
    <source>
        <dbReference type="ARBA" id="ARBA00022435"/>
    </source>
</evidence>
<proteinExistence type="predicted"/>
<keyword evidence="4" id="KW-0479">Metal-binding</keyword>
<evidence type="ECO:0000313" key="9">
    <source>
        <dbReference type="EMBL" id="CAK9112034.1"/>
    </source>
</evidence>
<dbReference type="PANTHER" id="PTHR36999:SF1">
    <property type="entry name" value="ISOCITRATE DEHYDROGENASE (NADP(+))"/>
    <property type="match status" value="1"/>
</dbReference>
<comment type="caution">
    <text evidence="9">The sequence shown here is derived from an EMBL/GenBank/DDBJ whole genome shotgun (WGS) entry which is preliminary data.</text>
</comment>
<comment type="cofactor">
    <cofactor evidence="1">
        <name>Mg(2+)</name>
        <dbReference type="ChEBI" id="CHEBI:18420"/>
    </cofactor>
</comment>
<evidence type="ECO:0000256" key="4">
    <source>
        <dbReference type="ARBA" id="ARBA00022723"/>
    </source>
</evidence>
<evidence type="ECO:0000313" key="10">
    <source>
        <dbReference type="Proteomes" id="UP001642464"/>
    </source>
</evidence>
<evidence type="ECO:0000256" key="1">
    <source>
        <dbReference type="ARBA" id="ARBA00001946"/>
    </source>
</evidence>
<dbReference type="Proteomes" id="UP001642464">
    <property type="component" value="Unassembled WGS sequence"/>
</dbReference>
<keyword evidence="10" id="KW-1185">Reference proteome</keyword>
<dbReference type="SUPFAM" id="SSF53659">
    <property type="entry name" value="Isocitrate/Isopropylmalate dehydrogenase-like"/>
    <property type="match status" value="1"/>
</dbReference>
<protein>
    <submittedName>
        <fullName evidence="9">Isocitrate dehydrogenase [NADP] (IDH) (Oxalosuccinate decarboxylase)</fullName>
    </submittedName>
</protein>
<gene>
    <name evidence="9" type="ORF">SCF082_LOCUS51957</name>
</gene>
<keyword evidence="6" id="KW-0521">NADP</keyword>
<dbReference type="EMBL" id="CAXAMM010043851">
    <property type="protein sequence ID" value="CAK9112034.1"/>
    <property type="molecule type" value="Genomic_DNA"/>
</dbReference>
<sequence>MDVDASSLSTDPEGQEELLLALRKPRVGQVLRLGRPIHLAGWPPLRNLRVTERNSSAVRLRLWPDEGETVPPAPTDRAPSGARSAHRRPGAVPTLHCKVLYQDTGEEFAALRLLSVLNARWAWEKLILFGVPVHCVPYEAELLKEGLVLLEEPQGVTLGELKRRCGEHTRTRVADYLGREEPKLAVLAATCAAMLAASYVLGASAGDGDTLRLLPDGCLLRTDLVHLFGRGALLDAPPVWLPKAVTCALSGRWPDVQHMAGRTALLDAEGETAITYTYTDEAPMLATHAFYPIIQAFCSQAKIPVQLRDISVAGRLLSHFPDYLTDEQKKQPLTEGLPGQETDQLAALGEMAKGGKANIIKLPNVSASLPQLKECIAELQQKGFKIPSYPEEPKDDAEKEIKARYAKVTGSAVNPVLREGNSDRRAAVPVKEYAFKYPHSMGKWAPDSKTHVSSMEDGDFFSHEKSVVIPEKCEARIEMLSEDGKVTVLKDKLPLQKDEVLDASFINCKILRRFFEEQIADAKERGVLFSVHLKATMMKVSDPIMFGHCVKAYFKDVFEKHADTFEKLGVNANNGLGDLYKKIATLPAAEKEAIEADIKATYDKQPRMAMVDSHKGITNLHVPSDIIIDNSMPTAIRAGGKMWDADDTEQDFKATIPDRSYAGVFSECIEFCKKNGAFDPKTMGACPNVGLMAQKAEEYGSHPTTFEMKEDGTIRIVEIGSGKVLLGHRVQKGDIWRSCQTKDLPIKDWVKLAVHRCRENNFPKNDKPCKAIFWLDPARSHDCNIIAKVLKYLPEYDTKGLDIEIMSPAEAMRVTCERAKQGLNTITVTGNVLRDYLTDLFPILELGTSAKMLSIVPMLSGGGMYETGAGGSAPKHVQQFTKEALSPLPPSSPRLVRSWAQAQTLLLRMEQLLQLPATEYLSSLSMAEFQSALTVADDTLGKRVSSVLHDFFGYRPSNGDLDDQRTPEQQAKAQNLKQFLMAEEREAFASSLSLLWFPYTVTCHAWPFAVRIVAALSGDAERMLRLHCEDLLLLARQVNGAAVLRPRLDCPDAMNSLVANE</sequence>
<evidence type="ECO:0000256" key="3">
    <source>
        <dbReference type="ARBA" id="ARBA00022532"/>
    </source>
</evidence>
<keyword evidence="5" id="KW-0460">Magnesium</keyword>
<keyword evidence="7" id="KW-0560">Oxidoreductase</keyword>
<evidence type="ECO:0000256" key="5">
    <source>
        <dbReference type="ARBA" id="ARBA00022842"/>
    </source>
</evidence>
<evidence type="ECO:0000256" key="6">
    <source>
        <dbReference type="ARBA" id="ARBA00022857"/>
    </source>
</evidence>
<dbReference type="Pfam" id="PF03971">
    <property type="entry name" value="IDH"/>
    <property type="match status" value="1"/>
</dbReference>
<evidence type="ECO:0000256" key="7">
    <source>
        <dbReference type="ARBA" id="ARBA00023002"/>
    </source>
</evidence>
<organism evidence="9 10">
    <name type="scientific">Durusdinium trenchii</name>
    <dbReference type="NCBI Taxonomy" id="1381693"/>
    <lineage>
        <taxon>Eukaryota</taxon>
        <taxon>Sar</taxon>
        <taxon>Alveolata</taxon>
        <taxon>Dinophyceae</taxon>
        <taxon>Suessiales</taxon>
        <taxon>Symbiodiniaceae</taxon>
        <taxon>Durusdinium</taxon>
    </lineage>
</organism>
<reference evidence="9 10" key="1">
    <citation type="submission" date="2024-02" db="EMBL/GenBank/DDBJ databases">
        <authorList>
            <person name="Chen Y."/>
            <person name="Shah S."/>
            <person name="Dougan E. K."/>
            <person name="Thang M."/>
            <person name="Chan C."/>
        </authorList>
    </citation>
    <scope>NUCLEOTIDE SEQUENCE [LARGE SCALE GENOMIC DNA]</scope>
</reference>
<accession>A0ABP0SI34</accession>
<feature type="region of interest" description="Disordered" evidence="8">
    <location>
        <begin position="65"/>
        <end position="89"/>
    </location>
</feature>
<dbReference type="PANTHER" id="PTHR36999">
    <property type="entry name" value="ISOCITRATE DEHYDROGENASE [NADP]"/>
    <property type="match status" value="1"/>
</dbReference>
<keyword evidence="3" id="KW-0816">Tricarboxylic acid cycle</keyword>
<evidence type="ECO:0000256" key="8">
    <source>
        <dbReference type="SAM" id="MobiDB-lite"/>
    </source>
</evidence>
<name>A0ABP0SI34_9DINO</name>
<keyword evidence="2" id="KW-0329">Glyoxylate bypass</keyword>